<reference evidence="2 3" key="1">
    <citation type="journal article" date="2017" name="G3 (Bethesda)">
        <title>First Draft Genome Sequence of the Pathogenic Fungus Lomentospora prolificans (Formerly Scedosporium prolificans).</title>
        <authorList>
            <person name="Luo R."/>
            <person name="Zimin A."/>
            <person name="Workman R."/>
            <person name="Fan Y."/>
            <person name="Pertea G."/>
            <person name="Grossman N."/>
            <person name="Wear M.P."/>
            <person name="Jia B."/>
            <person name="Miller H."/>
            <person name="Casadevall A."/>
            <person name="Timp W."/>
            <person name="Zhang S.X."/>
            <person name="Salzberg S.L."/>
        </authorList>
    </citation>
    <scope>NUCLEOTIDE SEQUENCE [LARGE SCALE GENOMIC DNA]</scope>
    <source>
        <strain evidence="2 3">JHH-5317</strain>
    </source>
</reference>
<name>A0A2N3NFR4_9PEZI</name>
<comment type="caution">
    <text evidence="2">The sequence shown here is derived from an EMBL/GenBank/DDBJ whole genome shotgun (WGS) entry which is preliminary data.</text>
</comment>
<evidence type="ECO:0008006" key="4">
    <source>
        <dbReference type="Google" id="ProtNLM"/>
    </source>
</evidence>
<evidence type="ECO:0000313" key="2">
    <source>
        <dbReference type="EMBL" id="PKS11237.1"/>
    </source>
</evidence>
<protein>
    <recommendedName>
        <fullName evidence="4">Kinetochore protein mis14</fullName>
    </recommendedName>
</protein>
<feature type="compositionally biased region" description="Low complexity" evidence="1">
    <location>
        <begin position="99"/>
        <end position="112"/>
    </location>
</feature>
<evidence type="ECO:0000256" key="1">
    <source>
        <dbReference type="SAM" id="MobiDB-lite"/>
    </source>
</evidence>
<dbReference type="EMBL" id="NLAX01000008">
    <property type="protein sequence ID" value="PKS11237.1"/>
    <property type="molecule type" value="Genomic_DNA"/>
</dbReference>
<dbReference type="InParanoid" id="A0A2N3NFR4"/>
<dbReference type="PANTHER" id="PTHR31749:SF3">
    <property type="entry name" value="KINETOCHORE-ASSOCIATED PROTEIN NSL1 HOMOLOG"/>
    <property type="match status" value="1"/>
</dbReference>
<dbReference type="Proteomes" id="UP000233524">
    <property type="component" value="Unassembled WGS sequence"/>
</dbReference>
<accession>A0A2N3NFR4</accession>
<keyword evidence="3" id="KW-1185">Reference proteome</keyword>
<dbReference type="GO" id="GO:0000070">
    <property type="term" value="P:mitotic sister chromatid segregation"/>
    <property type="evidence" value="ECO:0007669"/>
    <property type="project" value="InterPro"/>
</dbReference>
<feature type="region of interest" description="Disordered" evidence="1">
    <location>
        <begin position="93"/>
        <end position="116"/>
    </location>
</feature>
<dbReference type="Pfam" id="PF08641">
    <property type="entry name" value="Mis14"/>
    <property type="match status" value="1"/>
</dbReference>
<dbReference type="AlphaFoldDB" id="A0A2N3NFR4"/>
<dbReference type="VEuPathDB" id="FungiDB:jhhlp_002998"/>
<sequence>MEADSAHRKIELQEPEDLAYLIANVRRAARERIDEAFPPVNRADGEEDELRIQIESLVDEALTNWRNLDGPQYITNTFTLAAPNLSINGLPVDPKPYLSPDGPGPKSSSPSSLTRAAPVVYEPFDDRMHQRVLDLAREEEDLLAEIAALKQKVPARVAAAYSDALREGINADEAALQERVKLICDDVERIVAEGSGGVLDVESAIRAKGGVDGDVEEGWRNAVEGLERLKREMPAAVAKMERARVAGEYVMTQGR</sequence>
<gene>
    <name evidence="2" type="ORF">jhhlp_002998</name>
</gene>
<dbReference type="STRING" id="41688.A0A2N3NFR4"/>
<evidence type="ECO:0000313" key="3">
    <source>
        <dbReference type="Proteomes" id="UP000233524"/>
    </source>
</evidence>
<dbReference type="OrthoDB" id="2135762at2759"/>
<dbReference type="GO" id="GO:0000444">
    <property type="term" value="C:MIS12/MIND type complex"/>
    <property type="evidence" value="ECO:0007669"/>
    <property type="project" value="TreeGrafter"/>
</dbReference>
<dbReference type="PANTHER" id="PTHR31749">
    <property type="entry name" value="KINETOCHORE-ASSOCIATED PROTEIN NSL1 HOMOLOG"/>
    <property type="match status" value="1"/>
</dbReference>
<organism evidence="2 3">
    <name type="scientific">Lomentospora prolificans</name>
    <dbReference type="NCBI Taxonomy" id="41688"/>
    <lineage>
        <taxon>Eukaryota</taxon>
        <taxon>Fungi</taxon>
        <taxon>Dikarya</taxon>
        <taxon>Ascomycota</taxon>
        <taxon>Pezizomycotina</taxon>
        <taxon>Sordariomycetes</taxon>
        <taxon>Hypocreomycetidae</taxon>
        <taxon>Microascales</taxon>
        <taxon>Microascaceae</taxon>
        <taxon>Lomentospora</taxon>
    </lineage>
</organism>
<proteinExistence type="predicted"/>
<dbReference type="InterPro" id="IPR013950">
    <property type="entry name" value="Mis14/Nsl1"/>
</dbReference>